<evidence type="ECO:0000313" key="2">
    <source>
        <dbReference type="Proteomes" id="UP001652660"/>
    </source>
</evidence>
<dbReference type="GO" id="GO:0003676">
    <property type="term" value="F:nucleic acid binding"/>
    <property type="evidence" value="ECO:0007669"/>
    <property type="project" value="InterPro"/>
</dbReference>
<dbReference type="InterPro" id="IPR052929">
    <property type="entry name" value="RNase_H-like_EbsB-rel"/>
</dbReference>
<organism evidence="2 3">
    <name type="scientific">Coffea arabica</name>
    <name type="common">Arabian coffee</name>
    <dbReference type="NCBI Taxonomy" id="13443"/>
    <lineage>
        <taxon>Eukaryota</taxon>
        <taxon>Viridiplantae</taxon>
        <taxon>Streptophyta</taxon>
        <taxon>Embryophyta</taxon>
        <taxon>Tracheophyta</taxon>
        <taxon>Spermatophyta</taxon>
        <taxon>Magnoliopsida</taxon>
        <taxon>eudicotyledons</taxon>
        <taxon>Gunneridae</taxon>
        <taxon>Pentapetalae</taxon>
        <taxon>asterids</taxon>
        <taxon>lamiids</taxon>
        <taxon>Gentianales</taxon>
        <taxon>Rubiaceae</taxon>
        <taxon>Ixoroideae</taxon>
        <taxon>Gardenieae complex</taxon>
        <taxon>Bertiereae - Coffeeae clade</taxon>
        <taxon>Coffeeae</taxon>
        <taxon>Coffea</taxon>
    </lineage>
</organism>
<dbReference type="Pfam" id="PF13456">
    <property type="entry name" value="RVT_3"/>
    <property type="match status" value="1"/>
</dbReference>
<gene>
    <name evidence="3" type="primary">LOC113737594</name>
</gene>
<keyword evidence="2" id="KW-1185">Reference proteome</keyword>
<reference evidence="2" key="1">
    <citation type="journal article" date="2025" name="Foods">
        <title>Unveiling the Microbial Signatures of Arabica Coffee Cherries: Insights into Ripeness Specific Diversity, Functional Traits, and Implications for Quality and Safety.</title>
        <authorList>
            <consortium name="RefSeq"/>
            <person name="Tenea G.N."/>
            <person name="Cifuentes V."/>
            <person name="Reyes P."/>
            <person name="Cevallos-Vallejos M."/>
        </authorList>
    </citation>
    <scope>NUCLEOTIDE SEQUENCE [LARGE SCALE GENOMIC DNA]</scope>
</reference>
<proteinExistence type="predicted"/>
<name>A0A6P6WZ44_COFAR</name>
<evidence type="ECO:0000313" key="3">
    <source>
        <dbReference type="RefSeq" id="XP_027120600.2"/>
    </source>
</evidence>
<accession>A0A6P6WZ44</accession>
<dbReference type="CDD" id="cd06222">
    <property type="entry name" value="RNase_H_like"/>
    <property type="match status" value="1"/>
</dbReference>
<evidence type="ECO:0000259" key="1">
    <source>
        <dbReference type="Pfam" id="PF13456"/>
    </source>
</evidence>
<dbReference type="AlphaFoldDB" id="A0A6P6WZ44"/>
<dbReference type="InterPro" id="IPR002156">
    <property type="entry name" value="RNaseH_domain"/>
</dbReference>
<dbReference type="InterPro" id="IPR036397">
    <property type="entry name" value="RNaseH_sf"/>
</dbReference>
<dbReference type="Gene3D" id="3.30.420.10">
    <property type="entry name" value="Ribonuclease H-like superfamily/Ribonuclease H"/>
    <property type="match status" value="1"/>
</dbReference>
<dbReference type="OrthoDB" id="1906820at2759"/>
<feature type="domain" description="RNase H type-1" evidence="1">
    <location>
        <begin position="330"/>
        <end position="438"/>
    </location>
</feature>
<dbReference type="InterPro" id="IPR044730">
    <property type="entry name" value="RNase_H-like_dom_plant"/>
</dbReference>
<dbReference type="RefSeq" id="XP_027120600.2">
    <property type="nucleotide sequence ID" value="XM_027264799.2"/>
</dbReference>
<protein>
    <recommendedName>
        <fullName evidence="1">RNase H type-1 domain-containing protein</fullName>
    </recommendedName>
</protein>
<dbReference type="PANTHER" id="PTHR47074:SF48">
    <property type="entry name" value="POLYNUCLEOTIDYL TRANSFERASE, RIBONUCLEASE H-LIKE SUPERFAMILY PROTEIN"/>
    <property type="match status" value="1"/>
</dbReference>
<reference evidence="3" key="2">
    <citation type="submission" date="2025-08" db="UniProtKB">
        <authorList>
            <consortium name="RefSeq"/>
        </authorList>
    </citation>
    <scope>IDENTIFICATION</scope>
    <source>
        <tissue evidence="3">Leaves</tissue>
    </source>
</reference>
<dbReference type="GO" id="GO:0004523">
    <property type="term" value="F:RNA-DNA hybrid ribonuclease activity"/>
    <property type="evidence" value="ECO:0007669"/>
    <property type="project" value="InterPro"/>
</dbReference>
<dbReference type="GeneID" id="113737594"/>
<dbReference type="PANTHER" id="PTHR47074">
    <property type="entry name" value="BNAC02G40300D PROTEIN"/>
    <property type="match status" value="1"/>
</dbReference>
<sequence>MTEVKAEGGLGFRELHEFNLALLAKQLWRILMNPNLLVSRVLKARYFRGTSIWRTGSYGTDSYCWKSLLQARGILEEGIRKQVGDGKFINIWEDRWIPGSGDGKVKTRRAGDVELQEVNELIKERVWDKELITQVFDRDEGRQILSIPLSEVPRKDRLFWAFSNTGMYTVKSGYRLAKEKKRMDGDVWIEAGTSYGRTGANQHWNFLWGLNVKHKLKHFIWKCLHASYHNAKLIWKAAPLSWEGLKDYRNRFWHWWEVLKEAVSKEKGNERICLTINLLWQIWKFRNDKQFNGCGRDLVVAVNKAVVECKSIRRLKRLREKLGTVGDRIGSGVVARDWQGLVLGAWAAPSSSYSNPKQEEAMALRLATKLAKQNGWKKVVFEVDCLQVVEELNREGNDRIGSAVLEDIRSIRDFFDECCFTFIRRVNNSISHTLAKLAVILENLAEWKKAFPAWLYELVQMDCEGSCPAFL</sequence>
<dbReference type="Proteomes" id="UP001652660">
    <property type="component" value="Chromosome 3e"/>
</dbReference>